<dbReference type="AlphaFoldDB" id="A0A9W9SS68"/>
<reference evidence="2" key="2">
    <citation type="journal article" date="2023" name="IMA Fungus">
        <title>Comparative genomic study of the Penicillium genus elucidates a diverse pangenome and 15 lateral gene transfer events.</title>
        <authorList>
            <person name="Petersen C."/>
            <person name="Sorensen T."/>
            <person name="Nielsen M.R."/>
            <person name="Sondergaard T.E."/>
            <person name="Sorensen J.L."/>
            <person name="Fitzpatrick D.A."/>
            <person name="Frisvad J.C."/>
            <person name="Nielsen K.L."/>
        </authorList>
    </citation>
    <scope>NUCLEOTIDE SEQUENCE</scope>
    <source>
        <strain evidence="2">IBT 3081</strain>
    </source>
</reference>
<evidence type="ECO:0000313" key="2">
    <source>
        <dbReference type="EMBL" id="KAJ5383481.1"/>
    </source>
</evidence>
<proteinExistence type="predicted"/>
<gene>
    <name evidence="2" type="ORF">N7517_001392</name>
</gene>
<keyword evidence="1" id="KW-0812">Transmembrane</keyword>
<comment type="caution">
    <text evidence="2">The sequence shown here is derived from an EMBL/GenBank/DDBJ whole genome shotgun (WGS) entry which is preliminary data.</text>
</comment>
<keyword evidence="1" id="KW-0472">Membrane</keyword>
<sequence length="100" mass="11528">MLLTGRSRALHPRKEFRRYTRICYLALSAIISLFIISRVLNRQEYLLSRPNTAPSRSTIIRPGDIVSKISREVRPRNDQAPFAHEPTGLGTLRDVRYVAH</sequence>
<reference evidence="2" key="1">
    <citation type="submission" date="2022-12" db="EMBL/GenBank/DDBJ databases">
        <authorList>
            <person name="Petersen C."/>
        </authorList>
    </citation>
    <scope>NUCLEOTIDE SEQUENCE</scope>
    <source>
        <strain evidence="2">IBT 3081</strain>
    </source>
</reference>
<evidence type="ECO:0000313" key="3">
    <source>
        <dbReference type="Proteomes" id="UP001147752"/>
    </source>
</evidence>
<name>A0A9W9SS68_9EURO</name>
<dbReference type="OrthoDB" id="10550454at2759"/>
<dbReference type="RefSeq" id="XP_056583257.1">
    <property type="nucleotide sequence ID" value="XM_056719122.1"/>
</dbReference>
<keyword evidence="1" id="KW-1133">Transmembrane helix</keyword>
<evidence type="ECO:0000256" key="1">
    <source>
        <dbReference type="SAM" id="Phobius"/>
    </source>
</evidence>
<organism evidence="2 3">
    <name type="scientific">Penicillium concentricum</name>
    <dbReference type="NCBI Taxonomy" id="293559"/>
    <lineage>
        <taxon>Eukaryota</taxon>
        <taxon>Fungi</taxon>
        <taxon>Dikarya</taxon>
        <taxon>Ascomycota</taxon>
        <taxon>Pezizomycotina</taxon>
        <taxon>Eurotiomycetes</taxon>
        <taxon>Eurotiomycetidae</taxon>
        <taxon>Eurotiales</taxon>
        <taxon>Aspergillaceae</taxon>
        <taxon>Penicillium</taxon>
    </lineage>
</organism>
<accession>A0A9W9SS68</accession>
<keyword evidence="3" id="KW-1185">Reference proteome</keyword>
<dbReference type="GeneID" id="81458305"/>
<feature type="transmembrane region" description="Helical" evidence="1">
    <location>
        <begin position="21"/>
        <end position="40"/>
    </location>
</feature>
<protein>
    <submittedName>
        <fullName evidence="2">Uncharacterized protein</fullName>
    </submittedName>
</protein>
<dbReference type="EMBL" id="JAPZBT010000001">
    <property type="protein sequence ID" value="KAJ5383481.1"/>
    <property type="molecule type" value="Genomic_DNA"/>
</dbReference>
<dbReference type="Proteomes" id="UP001147752">
    <property type="component" value="Unassembled WGS sequence"/>
</dbReference>